<dbReference type="PANTHER" id="PTHR33074">
    <property type="entry name" value="EXPRESSED PROTEIN-RELATED"/>
    <property type="match status" value="1"/>
</dbReference>
<evidence type="ECO:0000313" key="3">
    <source>
        <dbReference type="Proteomes" id="UP001497457"/>
    </source>
</evidence>
<evidence type="ECO:0000313" key="2">
    <source>
        <dbReference type="EMBL" id="CAL4890490.1"/>
    </source>
</evidence>
<proteinExistence type="predicted"/>
<dbReference type="PANTHER" id="PTHR33074:SF128">
    <property type="entry name" value="EXPRESSED PROTEIN"/>
    <property type="match status" value="1"/>
</dbReference>
<keyword evidence="3" id="KW-1185">Reference proteome</keyword>
<accession>A0ABC8VGS7</accession>
<sequence>MSAAGEFPKWALLEPFVFRRDDEDSFPDESKAPIWASGTTSWGAAFNVAFSLGEPPCISRLYAQLPVPGFLDPKVGDPLAILATHRNLALLRVATETPPGRGLTVQDFFVFNASGENSSLKLLPTCNEPAIDYNCPDGRRCPPSGHPRLLAVRSMGLWCRRGKFVVAELTLHKPFNSSNVLADVCFLRSSSYTSSSSELAWSSALVDIPCGGNTDDEHQLRRFQADSVIPFRQWLCWTDYSRGILLCDVSKLPATPTVSFLRLPLDEFPHTKISTSFLYRGASVVDQGCSLKFVNVARNDDLAFGALKPGAGFTITCHTFVLGDGGSMAWEEDYTVTSSQLWRANTLDRLPRGIVPMFPRVDIYRPQVVHFLLIEFGFANKNMWVVSIDMGTKNVESSYQYIDRKEGLQTDDADLIREKSMSPKPFLPCEFPKFLSRFVILLLAAAALSSMQ</sequence>
<organism evidence="2 3">
    <name type="scientific">Urochloa decumbens</name>
    <dbReference type="NCBI Taxonomy" id="240449"/>
    <lineage>
        <taxon>Eukaryota</taxon>
        <taxon>Viridiplantae</taxon>
        <taxon>Streptophyta</taxon>
        <taxon>Embryophyta</taxon>
        <taxon>Tracheophyta</taxon>
        <taxon>Spermatophyta</taxon>
        <taxon>Magnoliopsida</taxon>
        <taxon>Liliopsida</taxon>
        <taxon>Poales</taxon>
        <taxon>Poaceae</taxon>
        <taxon>PACMAD clade</taxon>
        <taxon>Panicoideae</taxon>
        <taxon>Panicodae</taxon>
        <taxon>Paniceae</taxon>
        <taxon>Melinidinae</taxon>
        <taxon>Urochloa</taxon>
    </lineage>
</organism>
<dbReference type="Pfam" id="PF07762">
    <property type="entry name" value="DUF1618"/>
    <property type="match status" value="1"/>
</dbReference>
<dbReference type="InterPro" id="IPR011676">
    <property type="entry name" value="DUF1618"/>
</dbReference>
<dbReference type="EMBL" id="OZ075111">
    <property type="protein sequence ID" value="CAL4890490.1"/>
    <property type="molecule type" value="Genomic_DNA"/>
</dbReference>
<reference evidence="2" key="1">
    <citation type="submission" date="2024-10" db="EMBL/GenBank/DDBJ databases">
        <authorList>
            <person name="Ryan C."/>
        </authorList>
    </citation>
    <scope>NUCLEOTIDE SEQUENCE [LARGE SCALE GENOMIC DNA]</scope>
</reference>
<gene>
    <name evidence="2" type="ORF">URODEC1_LOCUS3292</name>
</gene>
<feature type="domain" description="DUF1618" evidence="1">
    <location>
        <begin position="237"/>
        <end position="370"/>
    </location>
</feature>
<name>A0ABC8VGS7_9POAL</name>
<protein>
    <recommendedName>
        <fullName evidence="1">DUF1618 domain-containing protein</fullName>
    </recommendedName>
</protein>
<dbReference type="Proteomes" id="UP001497457">
    <property type="component" value="Chromosome 1b"/>
</dbReference>
<dbReference type="AlphaFoldDB" id="A0ABC8VGS7"/>
<evidence type="ECO:0000259" key="1">
    <source>
        <dbReference type="Pfam" id="PF07762"/>
    </source>
</evidence>